<dbReference type="Proteomes" id="UP000292298">
    <property type="component" value="Unassembled WGS sequence"/>
</dbReference>
<dbReference type="GO" id="GO:0015666">
    <property type="term" value="F:restriction endodeoxyribonuclease activity"/>
    <property type="evidence" value="ECO:0007669"/>
    <property type="project" value="TreeGrafter"/>
</dbReference>
<dbReference type="PANTHER" id="PTHR30015:SF7">
    <property type="entry name" value="TYPE IV METHYL-DIRECTED RESTRICTION ENZYME ECOKMRR"/>
    <property type="match status" value="1"/>
</dbReference>
<reference evidence="4 5" key="1">
    <citation type="submission" date="2019-02" db="EMBL/GenBank/DDBJ databases">
        <title>Genomic Encyclopedia of Type Strains, Phase IV (KMG-IV): sequencing the most valuable type-strain genomes for metagenomic binning, comparative biology and taxonomic classification.</title>
        <authorList>
            <person name="Goeker M."/>
        </authorList>
    </citation>
    <scope>NUCLEOTIDE SEQUENCE [LARGE SCALE GENOMIC DNA]</scope>
    <source>
        <strain evidence="4 5">DSM 21056</strain>
    </source>
</reference>
<gene>
    <name evidence="4" type="ORF">EV698_2020</name>
</gene>
<dbReference type="Pfam" id="PF04471">
    <property type="entry name" value="Mrr_cat"/>
    <property type="match status" value="1"/>
</dbReference>
<dbReference type="PANTHER" id="PTHR30015">
    <property type="entry name" value="MRR RESTRICTION SYSTEM PROTEIN"/>
    <property type="match status" value="1"/>
</dbReference>
<evidence type="ECO:0000256" key="1">
    <source>
        <dbReference type="SAM" id="MobiDB-lite"/>
    </source>
</evidence>
<dbReference type="InterPro" id="IPR011856">
    <property type="entry name" value="tRNA_endonuc-like_dom_sf"/>
</dbReference>
<evidence type="ECO:0000259" key="3">
    <source>
        <dbReference type="Pfam" id="PF14338"/>
    </source>
</evidence>
<accession>A0A4Q8D2U1</accession>
<feature type="region of interest" description="Disordered" evidence="1">
    <location>
        <begin position="113"/>
        <end position="149"/>
    </location>
</feature>
<dbReference type="Gene3D" id="3.40.1350.10">
    <property type="match status" value="1"/>
</dbReference>
<proteinExistence type="predicted"/>
<evidence type="ECO:0000259" key="2">
    <source>
        <dbReference type="Pfam" id="PF04471"/>
    </source>
</evidence>
<dbReference type="InterPro" id="IPR007560">
    <property type="entry name" value="Restrct_endonuc_IV_Mrr"/>
</dbReference>
<feature type="domain" description="Restriction endonuclease type IV Mrr" evidence="2">
    <location>
        <begin position="168"/>
        <end position="287"/>
    </location>
</feature>
<dbReference type="SUPFAM" id="SSF52980">
    <property type="entry name" value="Restriction endonuclease-like"/>
    <property type="match status" value="1"/>
</dbReference>
<feature type="compositionally biased region" description="Polar residues" evidence="1">
    <location>
        <begin position="125"/>
        <end position="134"/>
    </location>
</feature>
<dbReference type="Pfam" id="PF14338">
    <property type="entry name" value="Mrr_N"/>
    <property type="match status" value="1"/>
</dbReference>
<dbReference type="AlphaFoldDB" id="A0A4Q8D2U1"/>
<organism evidence="4 5">
    <name type="scientific">Spiribacter vilamensis</name>
    <dbReference type="NCBI Taxonomy" id="531306"/>
    <lineage>
        <taxon>Bacteria</taxon>
        <taxon>Pseudomonadati</taxon>
        <taxon>Pseudomonadota</taxon>
        <taxon>Gammaproteobacteria</taxon>
        <taxon>Chromatiales</taxon>
        <taxon>Ectothiorhodospiraceae</taxon>
        <taxon>Spiribacter</taxon>
    </lineage>
</organism>
<dbReference type="OrthoDB" id="9803736at2"/>
<comment type="caution">
    <text evidence="4">The sequence shown here is derived from an EMBL/GenBank/DDBJ whole genome shotgun (WGS) entry which is preliminary data.</text>
</comment>
<evidence type="ECO:0000313" key="4">
    <source>
        <dbReference type="EMBL" id="RZU99719.1"/>
    </source>
</evidence>
<dbReference type="InterPro" id="IPR011335">
    <property type="entry name" value="Restrct_endonuc-II-like"/>
</dbReference>
<dbReference type="GO" id="GO:0009307">
    <property type="term" value="P:DNA restriction-modification system"/>
    <property type="evidence" value="ECO:0007669"/>
    <property type="project" value="InterPro"/>
</dbReference>
<dbReference type="RefSeq" id="WP_130503923.1">
    <property type="nucleotide sequence ID" value="NZ_SHLI01000001.1"/>
</dbReference>
<evidence type="ECO:0000313" key="5">
    <source>
        <dbReference type="Proteomes" id="UP000292298"/>
    </source>
</evidence>
<dbReference type="GO" id="GO:0003677">
    <property type="term" value="F:DNA binding"/>
    <property type="evidence" value="ECO:0007669"/>
    <property type="project" value="InterPro"/>
</dbReference>
<dbReference type="EMBL" id="SHLI01000001">
    <property type="protein sequence ID" value="RZU99719.1"/>
    <property type="molecule type" value="Genomic_DNA"/>
</dbReference>
<dbReference type="InterPro" id="IPR025745">
    <property type="entry name" value="Mrr-like_N_dom"/>
</dbReference>
<name>A0A4Q8D2U1_9GAMM</name>
<sequence length="313" mass="34584">MAIPRYEACLLPLLQLAADGEPHRTRDAYEAMAQQFELSEADQHEMLPSGKQPLLHNRVAWALTYLRQAGLLTSPKRGLFQISDVGRGLLQEKPDAIVADTLERYPSFRDFRSRTRKHSDEIQDSADSPATRATVNKAHTAATPDEEMEDAWRRHRASIEAEFLEQTKTVSPAFFEQLVVEVLVGLGYGGNRADAAHSVGRSGDEGIDGTIAEDPLGLDVVYVQAKRWAATIGRPEIQKFAGALQGQLARKGVFLTTADFTAEARKFTQAIDASIVLIDGQRLAKLMVDQGVGVSAAGEYRMHRIDTDYFSEE</sequence>
<keyword evidence="5" id="KW-1185">Reference proteome</keyword>
<feature type="domain" description="Restriction system protein Mrr-like N-terminal" evidence="3">
    <location>
        <begin position="6"/>
        <end position="91"/>
    </location>
</feature>
<dbReference type="InterPro" id="IPR052906">
    <property type="entry name" value="Type_IV_Methyl-Rstrct_Enzyme"/>
</dbReference>
<protein>
    <submittedName>
        <fullName evidence="4">Restriction system protein</fullName>
    </submittedName>
</protein>